<evidence type="ECO:0000313" key="1">
    <source>
        <dbReference type="EMBL" id="DAG05261.1"/>
    </source>
</evidence>
<reference evidence="1" key="1">
    <citation type="journal article" date="2021" name="Proc. Natl. Acad. Sci. U.S.A.">
        <title>A Catalog of Tens of Thousands of Viruses from Human Metagenomes Reveals Hidden Associations with Chronic Diseases.</title>
        <authorList>
            <person name="Tisza M.J."/>
            <person name="Buck C.B."/>
        </authorList>
    </citation>
    <scope>NUCLEOTIDE SEQUENCE</scope>
    <source>
        <strain evidence="1">Ctbxa26</strain>
    </source>
</reference>
<dbReference type="InterPro" id="IPR053745">
    <property type="entry name" value="Viral_Tail_Comp_sf"/>
</dbReference>
<name>A0A8S5VEU7_9CAUD</name>
<protein>
    <submittedName>
        <fullName evidence="1">Uncharacterized protein</fullName>
    </submittedName>
</protein>
<proteinExistence type="predicted"/>
<sequence>MLKQLSIVDLISAVQQQIEKNTKYKCYDFYPKRAKSPFYIAELYESVPNNSKTTYRTSYTLNIHAISSPGESTVELYDMIQSLDEALTEDVELPDGYQMVAQMNMGVNAIYYENETDERHAVIKYQFMIAYGYIVKE</sequence>
<dbReference type="EMBL" id="BK016254">
    <property type="protein sequence ID" value="DAG05261.1"/>
    <property type="molecule type" value="Genomic_DNA"/>
</dbReference>
<dbReference type="Gene3D" id="3.30.2000.30">
    <property type="match status" value="1"/>
</dbReference>
<organism evidence="1">
    <name type="scientific">Siphoviridae sp. ctbxa26</name>
    <dbReference type="NCBI Taxonomy" id="2825568"/>
    <lineage>
        <taxon>Viruses</taxon>
        <taxon>Duplodnaviria</taxon>
        <taxon>Heunggongvirae</taxon>
        <taxon>Uroviricota</taxon>
        <taxon>Caudoviricetes</taxon>
    </lineage>
</organism>
<accession>A0A8S5VEU7</accession>
<dbReference type="Pfam" id="PF16807">
    <property type="entry name" value="Phage_tail_terminator_4"/>
    <property type="match status" value="1"/>
</dbReference>